<dbReference type="GO" id="GO:0007283">
    <property type="term" value="P:spermatogenesis"/>
    <property type="evidence" value="ECO:0007669"/>
    <property type="project" value="TreeGrafter"/>
</dbReference>
<evidence type="ECO:0000256" key="1">
    <source>
        <dbReference type="ARBA" id="ARBA00008315"/>
    </source>
</evidence>
<evidence type="ECO:0000256" key="2">
    <source>
        <dbReference type="SAM" id="MobiDB-lite"/>
    </source>
</evidence>
<dbReference type="PANTHER" id="PTHR23035">
    <property type="entry name" value="CILIA- AND FLAGELLA-ASSOCIATED PROTEIN 97-RELATED"/>
    <property type="match status" value="1"/>
</dbReference>
<dbReference type="InterPro" id="IPR029488">
    <property type="entry name" value="Hmw/CFAP97"/>
</dbReference>
<gene>
    <name evidence="3" type="ORF">MHI_LOCUS260456</name>
</gene>
<sequence>MSCLEETQSDCRCRYTLTLTSEIVHEQFSEMKDSFNRVPGIHEVDEEETDEEETCDQESKTRILQDVEQPADSIKSTVDEDSIYSNDSFCSDESDDESERTDTTSRSLVNESRLSPGIATCACNQKDGKRGEERFEDIVQRNEITDSACYRSSISEDYSVKIRQTKNRRKNMSFTDEEIRKIEWENQILLRKIMAQQKSKEKILRENIRPTRISSSAINRKRLQKKIENENI</sequence>
<dbReference type="AlphaFoldDB" id="A0A6V7H2B4"/>
<comment type="similarity">
    <text evidence="1">Belongs to the CFAP97 family.</text>
</comment>
<reference evidence="3" key="1">
    <citation type="submission" date="2020-07" db="EMBL/GenBank/DDBJ databases">
        <authorList>
            <person name="Nazaruddin N."/>
        </authorList>
    </citation>
    <scope>NUCLEOTIDE SEQUENCE</scope>
</reference>
<proteinExistence type="inferred from homology"/>
<evidence type="ECO:0008006" key="5">
    <source>
        <dbReference type="Google" id="ProtNLM"/>
    </source>
</evidence>
<keyword evidence="4" id="KW-1185">Reference proteome</keyword>
<dbReference type="PANTHER" id="PTHR23035:SF1">
    <property type="entry name" value="CILIA- AND FLAGELLA-ASSOCIATED PROTEIN 97"/>
    <property type="match status" value="1"/>
</dbReference>
<accession>A0A6V7H2B4</accession>
<dbReference type="EMBL" id="CAJDYZ010004959">
    <property type="protein sequence ID" value="CAD1472097.1"/>
    <property type="molecule type" value="Genomic_DNA"/>
</dbReference>
<feature type="region of interest" description="Disordered" evidence="2">
    <location>
        <begin position="45"/>
        <end position="111"/>
    </location>
</feature>
<feature type="compositionally biased region" description="Acidic residues" evidence="2">
    <location>
        <begin position="90"/>
        <end position="99"/>
    </location>
</feature>
<name>A0A6V7H2B4_9HYME</name>
<feature type="non-terminal residue" evidence="3">
    <location>
        <position position="232"/>
    </location>
</feature>
<protein>
    <recommendedName>
        <fullName evidence="5">Cilia- and flagella-associated protein 97</fullName>
    </recommendedName>
</protein>
<feature type="compositionally biased region" description="Acidic residues" evidence="2">
    <location>
        <begin position="45"/>
        <end position="56"/>
    </location>
</feature>
<organism evidence="3 4">
    <name type="scientific">Heterotrigona itama</name>
    <dbReference type="NCBI Taxonomy" id="395501"/>
    <lineage>
        <taxon>Eukaryota</taxon>
        <taxon>Metazoa</taxon>
        <taxon>Ecdysozoa</taxon>
        <taxon>Arthropoda</taxon>
        <taxon>Hexapoda</taxon>
        <taxon>Insecta</taxon>
        <taxon>Pterygota</taxon>
        <taxon>Neoptera</taxon>
        <taxon>Endopterygota</taxon>
        <taxon>Hymenoptera</taxon>
        <taxon>Apocrita</taxon>
        <taxon>Aculeata</taxon>
        <taxon>Apoidea</taxon>
        <taxon>Anthophila</taxon>
        <taxon>Apidae</taxon>
        <taxon>Heterotrigona</taxon>
    </lineage>
</organism>
<dbReference type="Proteomes" id="UP000752696">
    <property type="component" value="Unassembled WGS sequence"/>
</dbReference>
<comment type="caution">
    <text evidence="3">The sequence shown here is derived from an EMBL/GenBank/DDBJ whole genome shotgun (WGS) entry which is preliminary data.</text>
</comment>
<dbReference type="Pfam" id="PF13879">
    <property type="entry name" value="Hmw_CFAP97"/>
    <property type="match status" value="1"/>
</dbReference>
<dbReference type="InterPro" id="IPR038791">
    <property type="entry name" value="Cfap97/Hemingway"/>
</dbReference>
<dbReference type="OrthoDB" id="515313at2759"/>
<evidence type="ECO:0000313" key="3">
    <source>
        <dbReference type="EMBL" id="CAD1472097.1"/>
    </source>
</evidence>
<evidence type="ECO:0000313" key="4">
    <source>
        <dbReference type="Proteomes" id="UP000752696"/>
    </source>
</evidence>